<sequence length="96" mass="9949">MEKLTVKAALPTSQRATRLSIGAIFAALCAGIIMFDAVLALGIGLDWAIIGLLHLSESFALAGGVVALALAALSGVWLFRRACEAERELAQPDAVA</sequence>
<evidence type="ECO:0000256" key="1">
    <source>
        <dbReference type="SAM" id="Phobius"/>
    </source>
</evidence>
<dbReference type="EMBL" id="JARHUD010000001">
    <property type="protein sequence ID" value="MDF2094589.1"/>
    <property type="molecule type" value="Genomic_DNA"/>
</dbReference>
<comment type="caution">
    <text evidence="2">The sequence shown here is derived from an EMBL/GenBank/DDBJ whole genome shotgun (WGS) entry which is preliminary data.</text>
</comment>
<keyword evidence="1" id="KW-1133">Transmembrane helix</keyword>
<keyword evidence="3" id="KW-1185">Reference proteome</keyword>
<feature type="transmembrane region" description="Helical" evidence="1">
    <location>
        <begin position="21"/>
        <end position="53"/>
    </location>
</feature>
<dbReference type="Proteomes" id="UP001215503">
    <property type="component" value="Unassembled WGS sequence"/>
</dbReference>
<name>A0ABT5YI83_9PROT</name>
<keyword evidence="1" id="KW-0812">Transmembrane</keyword>
<reference evidence="2 3" key="1">
    <citation type="submission" date="2023-03" db="EMBL/GenBank/DDBJ databases">
        <title>Fodinicurvata sp. CAU 1616 isolated from sea sendiment.</title>
        <authorList>
            <person name="Kim W."/>
        </authorList>
    </citation>
    <scope>NUCLEOTIDE SEQUENCE [LARGE SCALE GENOMIC DNA]</scope>
    <source>
        <strain evidence="2 3">CAU 1616</strain>
    </source>
</reference>
<evidence type="ECO:0000313" key="3">
    <source>
        <dbReference type="Proteomes" id="UP001215503"/>
    </source>
</evidence>
<keyword evidence="1" id="KW-0472">Membrane</keyword>
<protein>
    <submittedName>
        <fullName evidence="2">Uncharacterized protein</fullName>
    </submittedName>
</protein>
<evidence type="ECO:0000313" key="2">
    <source>
        <dbReference type="EMBL" id="MDF2094589.1"/>
    </source>
</evidence>
<organism evidence="2 3">
    <name type="scientific">Aquibaculum arenosum</name>
    <dbReference type="NCBI Taxonomy" id="3032591"/>
    <lineage>
        <taxon>Bacteria</taxon>
        <taxon>Pseudomonadati</taxon>
        <taxon>Pseudomonadota</taxon>
        <taxon>Alphaproteobacteria</taxon>
        <taxon>Rhodospirillales</taxon>
        <taxon>Rhodovibrionaceae</taxon>
        <taxon>Aquibaculum</taxon>
    </lineage>
</organism>
<feature type="transmembrane region" description="Helical" evidence="1">
    <location>
        <begin position="59"/>
        <end position="79"/>
    </location>
</feature>
<accession>A0ABT5YI83</accession>
<proteinExistence type="predicted"/>
<gene>
    <name evidence="2" type="ORF">P2G67_01205</name>
</gene>